<reference evidence="2" key="1">
    <citation type="submission" date="2018-11" db="EMBL/GenBank/DDBJ databases">
        <authorList>
            <consortium name="Pathogen Informatics"/>
        </authorList>
    </citation>
    <scope>NUCLEOTIDE SEQUENCE</scope>
</reference>
<evidence type="ECO:0000313" key="3">
    <source>
        <dbReference type="Proteomes" id="UP000784294"/>
    </source>
</evidence>
<dbReference type="AlphaFoldDB" id="A0A448X608"/>
<dbReference type="InterPro" id="IPR036116">
    <property type="entry name" value="FN3_sf"/>
</dbReference>
<dbReference type="EMBL" id="CAAALY010099733">
    <property type="protein sequence ID" value="VEL29029.1"/>
    <property type="molecule type" value="Genomic_DNA"/>
</dbReference>
<gene>
    <name evidence="2" type="ORF">PXEA_LOCUS22469</name>
</gene>
<keyword evidence="3" id="KW-1185">Reference proteome</keyword>
<evidence type="ECO:0000259" key="1">
    <source>
        <dbReference type="PROSITE" id="PS50853"/>
    </source>
</evidence>
<dbReference type="PROSITE" id="PS50853">
    <property type="entry name" value="FN3"/>
    <property type="match status" value="1"/>
</dbReference>
<protein>
    <recommendedName>
        <fullName evidence="1">Fibronectin type-III domain-containing protein</fullName>
    </recommendedName>
</protein>
<feature type="domain" description="Fibronectin type-III" evidence="1">
    <location>
        <begin position="76"/>
        <end position="166"/>
    </location>
</feature>
<feature type="non-terminal residue" evidence="2">
    <location>
        <position position="166"/>
    </location>
</feature>
<dbReference type="CDD" id="cd00063">
    <property type="entry name" value="FN3"/>
    <property type="match status" value="1"/>
</dbReference>
<dbReference type="OrthoDB" id="114660at2759"/>
<proteinExistence type="predicted"/>
<name>A0A448X608_9PLAT</name>
<dbReference type="InterPro" id="IPR013783">
    <property type="entry name" value="Ig-like_fold"/>
</dbReference>
<dbReference type="Gene3D" id="2.60.40.10">
    <property type="entry name" value="Immunoglobulins"/>
    <property type="match status" value="1"/>
</dbReference>
<sequence length="166" mass="17623">MITGVEAFRLPSIDGSFASAGNVLASSSSTSTSSDSASAAAAVANSQPLPLSTAVCLSWIPPASLAETGFVAESAAASQTSSSSASAGGRYRLRPSSPPLLAYTIFFTTNRRAPLSRWPRRSVDSRIMRLVIRNLHVDRAYFLRMAAHNRYGRSPLSDVKVFRTPG</sequence>
<organism evidence="2 3">
    <name type="scientific">Protopolystoma xenopodis</name>
    <dbReference type="NCBI Taxonomy" id="117903"/>
    <lineage>
        <taxon>Eukaryota</taxon>
        <taxon>Metazoa</taxon>
        <taxon>Spiralia</taxon>
        <taxon>Lophotrochozoa</taxon>
        <taxon>Platyhelminthes</taxon>
        <taxon>Monogenea</taxon>
        <taxon>Polyopisthocotylea</taxon>
        <taxon>Polystomatidea</taxon>
        <taxon>Polystomatidae</taxon>
        <taxon>Protopolystoma</taxon>
    </lineage>
</organism>
<evidence type="ECO:0000313" key="2">
    <source>
        <dbReference type="EMBL" id="VEL29029.1"/>
    </source>
</evidence>
<dbReference type="InterPro" id="IPR003961">
    <property type="entry name" value="FN3_dom"/>
</dbReference>
<comment type="caution">
    <text evidence="2">The sequence shown here is derived from an EMBL/GenBank/DDBJ whole genome shotgun (WGS) entry which is preliminary data.</text>
</comment>
<dbReference type="SUPFAM" id="SSF49265">
    <property type="entry name" value="Fibronectin type III"/>
    <property type="match status" value="1"/>
</dbReference>
<dbReference type="Proteomes" id="UP000784294">
    <property type="component" value="Unassembled WGS sequence"/>
</dbReference>
<accession>A0A448X608</accession>